<organism evidence="1 2">
    <name type="scientific">Kingdonia uniflora</name>
    <dbReference type="NCBI Taxonomy" id="39325"/>
    <lineage>
        <taxon>Eukaryota</taxon>
        <taxon>Viridiplantae</taxon>
        <taxon>Streptophyta</taxon>
        <taxon>Embryophyta</taxon>
        <taxon>Tracheophyta</taxon>
        <taxon>Spermatophyta</taxon>
        <taxon>Magnoliopsida</taxon>
        <taxon>Ranunculales</taxon>
        <taxon>Circaeasteraceae</taxon>
        <taxon>Kingdonia</taxon>
    </lineage>
</organism>
<dbReference type="AlphaFoldDB" id="A0A7J7N979"/>
<comment type="caution">
    <text evidence="1">The sequence shown here is derived from an EMBL/GenBank/DDBJ whole genome shotgun (WGS) entry which is preliminary data.</text>
</comment>
<keyword evidence="2" id="KW-1185">Reference proteome</keyword>
<evidence type="ECO:0000313" key="2">
    <source>
        <dbReference type="Proteomes" id="UP000541444"/>
    </source>
</evidence>
<reference evidence="1 2" key="1">
    <citation type="journal article" date="2020" name="IScience">
        <title>Genome Sequencing of the Endangered Kingdonia uniflora (Circaeasteraceae, Ranunculales) Reveals Potential Mechanisms of Evolutionary Specialization.</title>
        <authorList>
            <person name="Sun Y."/>
            <person name="Deng T."/>
            <person name="Zhang A."/>
            <person name="Moore M.J."/>
            <person name="Landis J.B."/>
            <person name="Lin N."/>
            <person name="Zhang H."/>
            <person name="Zhang X."/>
            <person name="Huang J."/>
            <person name="Zhang X."/>
            <person name="Sun H."/>
            <person name="Wang H."/>
        </authorList>
    </citation>
    <scope>NUCLEOTIDE SEQUENCE [LARGE SCALE GENOMIC DNA]</scope>
    <source>
        <strain evidence="1">TB1705</strain>
        <tissue evidence="1">Leaf</tissue>
    </source>
</reference>
<proteinExistence type="predicted"/>
<gene>
    <name evidence="1" type="ORF">GIB67_036175</name>
</gene>
<sequence length="99" mass="11527">MVPLHIPSLLHAWYLGERCSLQVFRVDMFGDCYLDQLRVQGWVDSEQFLIDCISYDLYWARVSTPYILPSYSWIINADVIGPRAVRGQIIPPRFTHSIP</sequence>
<accession>A0A7J7N979</accession>
<dbReference type="EMBL" id="JACGCM010000971">
    <property type="protein sequence ID" value="KAF6163715.1"/>
    <property type="molecule type" value="Genomic_DNA"/>
</dbReference>
<evidence type="ECO:0000313" key="1">
    <source>
        <dbReference type="EMBL" id="KAF6163715.1"/>
    </source>
</evidence>
<dbReference type="Proteomes" id="UP000541444">
    <property type="component" value="Unassembled WGS sequence"/>
</dbReference>
<name>A0A7J7N979_9MAGN</name>
<protein>
    <submittedName>
        <fullName evidence="1">Uncharacterized protein</fullName>
    </submittedName>
</protein>